<protein>
    <recommendedName>
        <fullName evidence="1">Stress-response A/B barrel domain-containing protein</fullName>
    </recommendedName>
</protein>
<keyword evidence="3" id="KW-1185">Reference proteome</keyword>
<reference evidence="2 3" key="1">
    <citation type="submission" date="2018-11" db="EMBL/GenBank/DDBJ databases">
        <authorList>
            <person name="Wuyts S."/>
        </authorList>
    </citation>
    <scope>NUCLEOTIDE SEQUENCE [LARGE SCALE GENOMIC DNA]</scope>
    <source>
        <strain evidence="2">Lactobacillus mudanjiangensis AMBF249</strain>
    </source>
</reference>
<dbReference type="Gene3D" id="3.30.70.100">
    <property type="match status" value="1"/>
</dbReference>
<sequence>MAQFDKSIETLATLEQIFPQSKNFTIDKSLGLSVPNEKPHVVLVIDFDNEQDWRNYYFDEKHLAMIKSLQPYVDFKNMAVEQFEF</sequence>
<dbReference type="Proteomes" id="UP000289996">
    <property type="component" value="Unassembled WGS sequence"/>
</dbReference>
<evidence type="ECO:0000313" key="2">
    <source>
        <dbReference type="EMBL" id="VDG29344.1"/>
    </source>
</evidence>
<dbReference type="SUPFAM" id="SSF54909">
    <property type="entry name" value="Dimeric alpha+beta barrel"/>
    <property type="match status" value="1"/>
</dbReference>
<dbReference type="PROSITE" id="PS51502">
    <property type="entry name" value="S_R_A_B_BARREL"/>
    <property type="match status" value="1"/>
</dbReference>
<evidence type="ECO:0000259" key="1">
    <source>
        <dbReference type="PROSITE" id="PS51502"/>
    </source>
</evidence>
<dbReference type="InterPro" id="IPR011008">
    <property type="entry name" value="Dimeric_a/b-barrel"/>
</dbReference>
<proteinExistence type="predicted"/>
<accession>A0A660E3R6</accession>
<gene>
    <name evidence="2" type="ORF">MUDAN_MDHGFNIF_03480</name>
</gene>
<feature type="domain" description="Stress-response A/B barrel" evidence="1">
    <location>
        <begin position="1"/>
        <end position="85"/>
    </location>
</feature>
<dbReference type="AlphaFoldDB" id="A0A660E3R6"/>
<evidence type="ECO:0000313" key="3">
    <source>
        <dbReference type="Proteomes" id="UP000289996"/>
    </source>
</evidence>
<name>A0A660E3R6_9LACO</name>
<dbReference type="RefSeq" id="WP_130852089.1">
    <property type="nucleotide sequence ID" value="NZ_UYIG01000135.1"/>
</dbReference>
<dbReference type="EMBL" id="UYIG01000135">
    <property type="protein sequence ID" value="VDG29344.1"/>
    <property type="molecule type" value="Genomic_DNA"/>
</dbReference>
<organism evidence="2 3">
    <name type="scientific">Lactiplantibacillus mudanjiangensis</name>
    <dbReference type="NCBI Taxonomy" id="1296538"/>
    <lineage>
        <taxon>Bacteria</taxon>
        <taxon>Bacillati</taxon>
        <taxon>Bacillota</taxon>
        <taxon>Bacilli</taxon>
        <taxon>Lactobacillales</taxon>
        <taxon>Lactobacillaceae</taxon>
        <taxon>Lactiplantibacillus</taxon>
    </lineage>
</organism>
<dbReference type="InterPro" id="IPR013097">
    <property type="entry name" value="Dabb"/>
</dbReference>